<keyword evidence="3" id="KW-1185">Reference proteome</keyword>
<dbReference type="OrthoDB" id="823504at2759"/>
<dbReference type="KEGG" id="cten:18248014"/>
<feature type="compositionally biased region" description="Low complexity" evidence="1">
    <location>
        <begin position="122"/>
        <end position="131"/>
    </location>
</feature>
<feature type="compositionally biased region" description="Polar residues" evidence="1">
    <location>
        <begin position="238"/>
        <end position="252"/>
    </location>
</feature>
<organism evidence="3">
    <name type="scientific">Candida tenuis (strain ATCC 10573 / BCRC 21748 / CBS 615 / JCM 9827 / NBRC 10315 / NRRL Y-1498 / VKM Y-70)</name>
    <name type="common">Yeast</name>
    <name type="synonym">Yamadazyma tenuis</name>
    <dbReference type="NCBI Taxonomy" id="590646"/>
    <lineage>
        <taxon>Eukaryota</taxon>
        <taxon>Fungi</taxon>
        <taxon>Dikarya</taxon>
        <taxon>Ascomycota</taxon>
        <taxon>Saccharomycotina</taxon>
        <taxon>Pichiomycetes</taxon>
        <taxon>Debaryomycetaceae</taxon>
        <taxon>Yamadazyma</taxon>
    </lineage>
</organism>
<feature type="compositionally biased region" description="Basic and acidic residues" evidence="1">
    <location>
        <begin position="253"/>
        <end position="262"/>
    </location>
</feature>
<feature type="region of interest" description="Disordered" evidence="1">
    <location>
        <begin position="220"/>
        <end position="271"/>
    </location>
</feature>
<dbReference type="HOGENOM" id="CLU_771587_0_0_1"/>
<feature type="compositionally biased region" description="Low complexity" evidence="1">
    <location>
        <begin position="225"/>
        <end position="237"/>
    </location>
</feature>
<feature type="region of interest" description="Disordered" evidence="1">
    <location>
        <begin position="119"/>
        <end position="142"/>
    </location>
</feature>
<dbReference type="STRING" id="590646.G3B7U3"/>
<feature type="compositionally biased region" description="Polar residues" evidence="1">
    <location>
        <begin position="331"/>
        <end position="342"/>
    </location>
</feature>
<dbReference type="GeneID" id="18248014"/>
<feature type="compositionally biased region" description="Low complexity" evidence="1">
    <location>
        <begin position="291"/>
        <end position="301"/>
    </location>
</feature>
<accession>G3B7U3</accession>
<feature type="compositionally biased region" description="Polar residues" evidence="1">
    <location>
        <begin position="85"/>
        <end position="95"/>
    </location>
</feature>
<feature type="compositionally biased region" description="Low complexity" evidence="1">
    <location>
        <begin position="308"/>
        <end position="330"/>
    </location>
</feature>
<protein>
    <submittedName>
        <fullName evidence="2">Uncharacterized protein</fullName>
    </submittedName>
</protein>
<dbReference type="eggNOG" id="KOG0504">
    <property type="taxonomic scope" value="Eukaryota"/>
</dbReference>
<dbReference type="AlphaFoldDB" id="G3B7U3"/>
<dbReference type="EMBL" id="GL996527">
    <property type="protein sequence ID" value="EGV62323.1"/>
    <property type="molecule type" value="Genomic_DNA"/>
</dbReference>
<feature type="compositionally biased region" description="Polar residues" evidence="1">
    <location>
        <begin position="349"/>
        <end position="359"/>
    </location>
</feature>
<evidence type="ECO:0000313" key="3">
    <source>
        <dbReference type="Proteomes" id="UP000000707"/>
    </source>
</evidence>
<name>G3B7U3_CANTC</name>
<evidence type="ECO:0000313" key="2">
    <source>
        <dbReference type="EMBL" id="EGV62323.1"/>
    </source>
</evidence>
<feature type="region of interest" description="Disordered" evidence="1">
    <location>
        <begin position="291"/>
        <end position="359"/>
    </location>
</feature>
<evidence type="ECO:0000256" key="1">
    <source>
        <dbReference type="SAM" id="MobiDB-lite"/>
    </source>
</evidence>
<feature type="region of interest" description="Disordered" evidence="1">
    <location>
        <begin position="69"/>
        <end position="95"/>
    </location>
</feature>
<gene>
    <name evidence="2" type="ORF">CANTEDRAFT_115783</name>
</gene>
<proteinExistence type="predicted"/>
<dbReference type="Proteomes" id="UP000000707">
    <property type="component" value="Unassembled WGS sequence"/>
</dbReference>
<sequence>MLHLAFEYGNFECISTFVEFLYNLSPNKAANLKLIKTFENSKNNNGWLPIELSVNFKLTRYYASFKDKLTSSSSNSNSDLDESISRGSYGTSSFKDSSSMLAEIPFVLGSDTRSNLRLEPDSSFSIDSSKSTTNGSPSPNKILASPIISVNEFNKRSHSQSLPTQSEEDIYSALRQRANTTLTPVALPLIPPTPSVIKKIPSLKSITISPSMRLDTEVDPIGIESSSSSTTTTSNSSPIKTTFPSIKTTSVKTDVKSSRTRSDSSAANEDTALVNSPSSIAAKIAFNSSKSSAASSRKNSNPEPSPVRLQNSNSNSQMRRDSSSSPLSHQNLQSPGSKQHLSPSKHKNSINSISFSRVR</sequence>
<reference evidence="2 3" key="1">
    <citation type="journal article" date="2011" name="Proc. Natl. Acad. Sci. U.S.A.">
        <title>Comparative genomics of xylose-fermenting fungi for enhanced biofuel production.</title>
        <authorList>
            <person name="Wohlbach D.J."/>
            <person name="Kuo A."/>
            <person name="Sato T.K."/>
            <person name="Potts K.M."/>
            <person name="Salamov A.A."/>
            <person name="LaButti K.M."/>
            <person name="Sun H."/>
            <person name="Clum A."/>
            <person name="Pangilinan J.L."/>
            <person name="Lindquist E.A."/>
            <person name="Lucas S."/>
            <person name="Lapidus A."/>
            <person name="Jin M."/>
            <person name="Gunawan C."/>
            <person name="Balan V."/>
            <person name="Dale B.E."/>
            <person name="Jeffries T.W."/>
            <person name="Zinkel R."/>
            <person name="Barry K.W."/>
            <person name="Grigoriev I.V."/>
            <person name="Gasch A.P."/>
        </authorList>
    </citation>
    <scope>NUCLEOTIDE SEQUENCE [LARGE SCALE GENOMIC DNA]</scope>
    <source>
        <strain evidence="3">ATCC 10573 / BCRC 21748 / CBS 615 / JCM 9827 / NBRC 10315 / NRRL Y-1498 / VKM Y-70</strain>
    </source>
</reference>